<gene>
    <name evidence="9" type="ORF">BET03_03695</name>
</gene>
<dbReference type="GO" id="GO:0005886">
    <property type="term" value="C:plasma membrane"/>
    <property type="evidence" value="ECO:0007669"/>
    <property type="project" value="UniProtKB-SubCell"/>
</dbReference>
<feature type="transmembrane region" description="Helical" evidence="7">
    <location>
        <begin position="156"/>
        <end position="178"/>
    </location>
</feature>
<keyword evidence="2" id="KW-1003">Cell membrane</keyword>
<evidence type="ECO:0000256" key="1">
    <source>
        <dbReference type="ARBA" id="ARBA00004651"/>
    </source>
</evidence>
<evidence type="ECO:0000256" key="7">
    <source>
        <dbReference type="SAM" id="Phobius"/>
    </source>
</evidence>
<evidence type="ECO:0000256" key="2">
    <source>
        <dbReference type="ARBA" id="ARBA00022475"/>
    </source>
</evidence>
<evidence type="ECO:0000256" key="5">
    <source>
        <dbReference type="ARBA" id="ARBA00022989"/>
    </source>
</evidence>
<dbReference type="OrthoDB" id="9789113at2"/>
<dbReference type="PANTHER" id="PTHR14969:SF62">
    <property type="entry name" value="DECAPRENYLPHOSPHORYL-5-PHOSPHORIBOSE PHOSPHATASE RV3807C-RELATED"/>
    <property type="match status" value="1"/>
</dbReference>
<dbReference type="Proteomes" id="UP000284177">
    <property type="component" value="Unassembled WGS sequence"/>
</dbReference>
<evidence type="ECO:0000256" key="6">
    <source>
        <dbReference type="ARBA" id="ARBA00023136"/>
    </source>
</evidence>
<keyword evidence="4" id="KW-0378">Hydrolase</keyword>
<dbReference type="RefSeq" id="WP_120169657.1">
    <property type="nucleotide sequence ID" value="NZ_MCIB01000023.1"/>
</dbReference>
<name>A0A419T1E8_9FIRM</name>
<feature type="transmembrane region" description="Helical" evidence="7">
    <location>
        <begin position="116"/>
        <end position="144"/>
    </location>
</feature>
<dbReference type="Pfam" id="PF01569">
    <property type="entry name" value="PAP2"/>
    <property type="match status" value="1"/>
</dbReference>
<keyword evidence="6 7" id="KW-0472">Membrane</keyword>
<keyword evidence="10" id="KW-1185">Reference proteome</keyword>
<dbReference type="AlphaFoldDB" id="A0A419T1E8"/>
<feature type="transmembrane region" description="Helical" evidence="7">
    <location>
        <begin position="34"/>
        <end position="55"/>
    </location>
</feature>
<feature type="domain" description="Phosphatidic acid phosphatase type 2/haloperoxidase" evidence="8">
    <location>
        <begin position="61"/>
        <end position="171"/>
    </location>
</feature>
<dbReference type="GO" id="GO:0016787">
    <property type="term" value="F:hydrolase activity"/>
    <property type="evidence" value="ECO:0007669"/>
    <property type="project" value="UniProtKB-KW"/>
</dbReference>
<protein>
    <submittedName>
        <fullName evidence="9">Phospholipid phosphatase</fullName>
    </submittedName>
</protein>
<dbReference type="SUPFAM" id="SSF48317">
    <property type="entry name" value="Acid phosphatase/Vanadium-dependent haloperoxidase"/>
    <property type="match status" value="1"/>
</dbReference>
<proteinExistence type="predicted"/>
<comment type="caution">
    <text evidence="9">The sequence shown here is derived from an EMBL/GenBank/DDBJ whole genome shotgun (WGS) entry which is preliminary data.</text>
</comment>
<evidence type="ECO:0000256" key="4">
    <source>
        <dbReference type="ARBA" id="ARBA00022801"/>
    </source>
</evidence>
<reference evidence="9 10" key="1">
    <citation type="submission" date="2016-08" db="EMBL/GenBank/DDBJ databases">
        <title>Novel Firmicutes and Novel Genomes.</title>
        <authorList>
            <person name="Poppleton D.I."/>
            <person name="Gribaldo S."/>
        </authorList>
    </citation>
    <scope>NUCLEOTIDE SEQUENCE [LARGE SCALE GENOMIC DNA]</scope>
    <source>
        <strain evidence="9 10">CTT3</strain>
    </source>
</reference>
<evidence type="ECO:0000313" key="10">
    <source>
        <dbReference type="Proteomes" id="UP000284177"/>
    </source>
</evidence>
<evidence type="ECO:0000259" key="8">
    <source>
        <dbReference type="SMART" id="SM00014"/>
    </source>
</evidence>
<evidence type="ECO:0000256" key="3">
    <source>
        <dbReference type="ARBA" id="ARBA00022692"/>
    </source>
</evidence>
<dbReference type="InterPro" id="IPR000326">
    <property type="entry name" value="PAP2/HPO"/>
</dbReference>
<dbReference type="PANTHER" id="PTHR14969">
    <property type="entry name" value="SPHINGOSINE-1-PHOSPHATE PHOSPHOHYDROLASE"/>
    <property type="match status" value="1"/>
</dbReference>
<keyword evidence="5 7" id="KW-1133">Transmembrane helix</keyword>
<keyword evidence="3 7" id="KW-0812">Transmembrane</keyword>
<comment type="subcellular location">
    <subcellularLocation>
        <location evidence="1">Cell membrane</location>
        <topology evidence="1">Multi-pass membrane protein</topology>
    </subcellularLocation>
</comment>
<dbReference type="Gene3D" id="1.20.144.10">
    <property type="entry name" value="Phosphatidic acid phosphatase type 2/haloperoxidase"/>
    <property type="match status" value="1"/>
</dbReference>
<dbReference type="InterPro" id="IPR036938">
    <property type="entry name" value="PAP2/HPO_sf"/>
</dbReference>
<evidence type="ECO:0000313" key="9">
    <source>
        <dbReference type="EMBL" id="RKD31241.1"/>
    </source>
</evidence>
<dbReference type="EMBL" id="MCIB01000023">
    <property type="protein sequence ID" value="RKD31241.1"/>
    <property type="molecule type" value="Genomic_DNA"/>
</dbReference>
<accession>A0A419T1E8</accession>
<dbReference type="SMART" id="SM00014">
    <property type="entry name" value="acidPPc"/>
    <property type="match status" value="1"/>
</dbReference>
<organism evidence="9 10">
    <name type="scientific">Thermohalobacter berrensis</name>
    <dbReference type="NCBI Taxonomy" id="99594"/>
    <lineage>
        <taxon>Bacteria</taxon>
        <taxon>Bacillati</taxon>
        <taxon>Bacillota</taxon>
        <taxon>Tissierellia</taxon>
        <taxon>Tissierellales</taxon>
        <taxon>Thermohalobacteraceae</taxon>
        <taxon>Thermohalobacter</taxon>
    </lineage>
</organism>
<sequence>MKNIVKYFSFSDKKLFYIFNGTLKCKLLDIIMPYITKLGGAFFTIVSVLLLIVLGKDKVRIIGFESLTSLTASHLLVQILKRTISRIRPYDILKNINTFNITLEDYSFPSGHTTAIFSIAIVLSLNIPSFMIPAIFIATLVGFSRIYLGVHYPSDVVVGIILGSMTSILTHSTFVNYVI</sequence>